<evidence type="ECO:0000256" key="4">
    <source>
        <dbReference type="ARBA" id="ARBA00022692"/>
    </source>
</evidence>
<reference evidence="13 14" key="1">
    <citation type="submission" date="2016-10" db="EMBL/GenBank/DDBJ databases">
        <title>Paenibacillus species isolates.</title>
        <authorList>
            <person name="Beno S.M."/>
        </authorList>
    </citation>
    <scope>NUCLEOTIDE SEQUENCE [LARGE SCALE GENOMIC DNA]</scope>
    <source>
        <strain evidence="13 14">FSL H7-0604</strain>
    </source>
</reference>
<dbReference type="GO" id="GO:0005886">
    <property type="term" value="C:plasma membrane"/>
    <property type="evidence" value="ECO:0007669"/>
    <property type="project" value="UniProtKB-SubCell"/>
</dbReference>
<dbReference type="CDD" id="cd12912">
    <property type="entry name" value="PDC2_MCP_like"/>
    <property type="match status" value="1"/>
</dbReference>
<dbReference type="InterPro" id="IPR033479">
    <property type="entry name" value="dCache_1"/>
</dbReference>
<dbReference type="PROSITE" id="PS50111">
    <property type="entry name" value="CHEMOTAXIS_TRANSDUC_2"/>
    <property type="match status" value="1"/>
</dbReference>
<evidence type="ECO:0000256" key="7">
    <source>
        <dbReference type="ARBA" id="ARBA00023224"/>
    </source>
</evidence>
<evidence type="ECO:0000313" key="14">
    <source>
        <dbReference type="Proteomes" id="UP000187465"/>
    </source>
</evidence>
<dbReference type="EMBL" id="MKQP01000023">
    <property type="protein sequence ID" value="OMD30792.1"/>
    <property type="molecule type" value="Genomic_DNA"/>
</dbReference>
<dbReference type="PANTHER" id="PTHR32089">
    <property type="entry name" value="METHYL-ACCEPTING CHEMOTAXIS PROTEIN MCPB"/>
    <property type="match status" value="1"/>
</dbReference>
<dbReference type="Pfam" id="PF00015">
    <property type="entry name" value="MCPsignal"/>
    <property type="match status" value="1"/>
</dbReference>
<dbReference type="SMART" id="SM00304">
    <property type="entry name" value="HAMP"/>
    <property type="match status" value="1"/>
</dbReference>
<proteinExistence type="inferred from homology"/>
<protein>
    <recommendedName>
        <fullName evidence="15">Chemotaxis protein</fullName>
    </recommendedName>
</protein>
<dbReference type="Gene3D" id="3.30.450.20">
    <property type="entry name" value="PAS domain"/>
    <property type="match status" value="2"/>
</dbReference>
<name>A0A1R0X8D2_9BACL</name>
<evidence type="ECO:0000256" key="6">
    <source>
        <dbReference type="ARBA" id="ARBA00023136"/>
    </source>
</evidence>
<comment type="subcellular location">
    <subcellularLocation>
        <location evidence="1">Cell membrane</location>
        <topology evidence="1">Multi-pass membrane protein</topology>
    </subcellularLocation>
</comment>
<dbReference type="Pfam" id="PF02743">
    <property type="entry name" value="dCache_1"/>
    <property type="match status" value="1"/>
</dbReference>
<evidence type="ECO:0000259" key="11">
    <source>
        <dbReference type="PROSITE" id="PS50111"/>
    </source>
</evidence>
<dbReference type="PANTHER" id="PTHR32089:SF114">
    <property type="entry name" value="METHYL-ACCEPTING CHEMOTAXIS PROTEIN MCPB"/>
    <property type="match status" value="1"/>
</dbReference>
<gene>
    <name evidence="13" type="ORF">BJP51_00050</name>
</gene>
<evidence type="ECO:0000256" key="5">
    <source>
        <dbReference type="ARBA" id="ARBA00022989"/>
    </source>
</evidence>
<dbReference type="InterPro" id="IPR003660">
    <property type="entry name" value="HAMP_dom"/>
</dbReference>
<dbReference type="PROSITE" id="PS50885">
    <property type="entry name" value="HAMP"/>
    <property type="match status" value="1"/>
</dbReference>
<dbReference type="GO" id="GO:0006935">
    <property type="term" value="P:chemotaxis"/>
    <property type="evidence" value="ECO:0007669"/>
    <property type="project" value="UniProtKB-KW"/>
</dbReference>
<dbReference type="Gene3D" id="1.10.287.950">
    <property type="entry name" value="Methyl-accepting chemotaxis protein"/>
    <property type="match status" value="1"/>
</dbReference>
<keyword evidence="6 10" id="KW-0472">Membrane</keyword>
<keyword evidence="3" id="KW-0145">Chemotaxis</keyword>
<organism evidence="13 14">
    <name type="scientific">Paenibacillus odorifer</name>
    <dbReference type="NCBI Taxonomy" id="189426"/>
    <lineage>
        <taxon>Bacteria</taxon>
        <taxon>Bacillati</taxon>
        <taxon>Bacillota</taxon>
        <taxon>Bacilli</taxon>
        <taxon>Bacillales</taxon>
        <taxon>Paenibacillaceae</taxon>
        <taxon>Paenibacillus</taxon>
    </lineage>
</organism>
<dbReference type="Pfam" id="PF00672">
    <property type="entry name" value="HAMP"/>
    <property type="match status" value="1"/>
</dbReference>
<dbReference type="CDD" id="cd18773">
    <property type="entry name" value="PDC1_HK_sensor"/>
    <property type="match status" value="1"/>
</dbReference>
<evidence type="ECO:0000259" key="12">
    <source>
        <dbReference type="PROSITE" id="PS50885"/>
    </source>
</evidence>
<dbReference type="GO" id="GO:0007165">
    <property type="term" value="P:signal transduction"/>
    <property type="evidence" value="ECO:0007669"/>
    <property type="project" value="UniProtKB-KW"/>
</dbReference>
<feature type="transmembrane region" description="Helical" evidence="10">
    <location>
        <begin position="285"/>
        <end position="304"/>
    </location>
</feature>
<dbReference type="SMART" id="SM00283">
    <property type="entry name" value="MA"/>
    <property type="match status" value="1"/>
</dbReference>
<dbReference type="CDD" id="cd11386">
    <property type="entry name" value="MCP_signal"/>
    <property type="match status" value="1"/>
</dbReference>
<dbReference type="AlphaFoldDB" id="A0A1R0X8D2"/>
<keyword evidence="5 10" id="KW-1133">Transmembrane helix</keyword>
<sequence>MMMSMKKNAGMTIRAKLILTYLIILLLPSIIIGWRTYQAASQEVEDQLVNNATESVLAVNEIINSNIQSKIDAISYFAAEFSSEGINSEGSGGTSSAVKARLKEYVALHPDVLDIYVGTSNGKAIHALDAKLPEGYDPRQESAYINSLKQGKGAVISPAFQTVNKETAIAISTVLKGGDGVITMNLNLSTLGELTSIKVGKEGYILIVDNSKKFLVHPTEAIGQESSDDFVKKMFEKEQGVFDYVFKDTSKKMTFMVNELTGWRIGGTISIDEVNSATSGIRDTALLVIVVSVLLALVVIYFNIQSILRPLFRLRKATAVIANGDLSEDMGVFRKDEIGLLAENFQLMVISLREMIIGMQEMTSNVSSSAEELTASADQTAQTIEQVTIAIQDVAAGTERQVVSVRKGMESTAATASEVEQISTYMEQVSTMMDKTSLSASEGNDSVISVVDKINGIHETVGELGSVIDKLNERTSQIEGIVGVITGIARQTNLLALNASIEAARAGEQGRGFAVVAAEVRKLAEESERSAHLIAEQITAINSEMLLVTHTMEDTRQRVSEGIEAVDTSGRSFSRIRRAVKSAAEKIEAMGGVVQTLLVESNDMEKAIGEIRGISEEAAVNTETIATAAQEQLASVEEMASSSTDLSRLAEELQKLASRFKIHASGNKNDF</sequence>
<feature type="domain" description="HAMP" evidence="12">
    <location>
        <begin position="305"/>
        <end position="357"/>
    </location>
</feature>
<accession>A0A1R0X8D2</accession>
<dbReference type="SUPFAM" id="SSF58104">
    <property type="entry name" value="Methyl-accepting chemotaxis protein (MCP) signaling domain"/>
    <property type="match status" value="1"/>
</dbReference>
<comment type="similarity">
    <text evidence="8">Belongs to the methyl-accepting chemotaxis (MCP) protein family.</text>
</comment>
<feature type="domain" description="Methyl-accepting transducer" evidence="11">
    <location>
        <begin position="376"/>
        <end position="647"/>
    </location>
</feature>
<evidence type="ECO:0000256" key="3">
    <source>
        <dbReference type="ARBA" id="ARBA00022500"/>
    </source>
</evidence>
<evidence type="ECO:0000256" key="2">
    <source>
        <dbReference type="ARBA" id="ARBA00022475"/>
    </source>
</evidence>
<dbReference type="InterPro" id="IPR004089">
    <property type="entry name" value="MCPsignal_dom"/>
</dbReference>
<dbReference type="Proteomes" id="UP000187465">
    <property type="component" value="Unassembled WGS sequence"/>
</dbReference>
<evidence type="ECO:0000256" key="10">
    <source>
        <dbReference type="SAM" id="Phobius"/>
    </source>
</evidence>
<keyword evidence="7 9" id="KW-0807">Transducer</keyword>
<evidence type="ECO:0000256" key="8">
    <source>
        <dbReference type="ARBA" id="ARBA00029447"/>
    </source>
</evidence>
<dbReference type="CDD" id="cd06225">
    <property type="entry name" value="HAMP"/>
    <property type="match status" value="1"/>
</dbReference>
<keyword evidence="4 10" id="KW-0812">Transmembrane</keyword>
<evidence type="ECO:0000313" key="13">
    <source>
        <dbReference type="EMBL" id="OMD30792.1"/>
    </source>
</evidence>
<comment type="caution">
    <text evidence="13">The sequence shown here is derived from an EMBL/GenBank/DDBJ whole genome shotgun (WGS) entry which is preliminary data.</text>
</comment>
<evidence type="ECO:0000256" key="1">
    <source>
        <dbReference type="ARBA" id="ARBA00004651"/>
    </source>
</evidence>
<evidence type="ECO:0000256" key="9">
    <source>
        <dbReference type="PROSITE-ProRule" id="PRU00284"/>
    </source>
</evidence>
<dbReference type="Gene3D" id="1.10.8.500">
    <property type="entry name" value="HAMP domain in histidine kinase"/>
    <property type="match status" value="1"/>
</dbReference>
<keyword evidence="2" id="KW-1003">Cell membrane</keyword>
<evidence type="ECO:0008006" key="15">
    <source>
        <dbReference type="Google" id="ProtNLM"/>
    </source>
</evidence>